<dbReference type="AlphaFoldDB" id="A0AAC8TCP2"/>
<organism evidence="1 2">
    <name type="scientific">Archangium gephyra</name>
    <dbReference type="NCBI Taxonomy" id="48"/>
    <lineage>
        <taxon>Bacteria</taxon>
        <taxon>Pseudomonadati</taxon>
        <taxon>Myxococcota</taxon>
        <taxon>Myxococcia</taxon>
        <taxon>Myxococcales</taxon>
        <taxon>Cystobacterineae</taxon>
        <taxon>Archangiaceae</taxon>
        <taxon>Archangium</taxon>
    </lineage>
</organism>
<name>A0AAC8TCP2_9BACT</name>
<proteinExistence type="predicted"/>
<dbReference type="Proteomes" id="UP000035579">
    <property type="component" value="Chromosome"/>
</dbReference>
<dbReference type="KEGG" id="age:AA314_02843"/>
<reference evidence="1 2" key="1">
    <citation type="submission" date="2015-05" db="EMBL/GenBank/DDBJ databases">
        <title>Genome assembly of Archangium gephyra DSM 2261.</title>
        <authorList>
            <person name="Sharma G."/>
            <person name="Subramanian S."/>
        </authorList>
    </citation>
    <scope>NUCLEOTIDE SEQUENCE [LARGE SCALE GENOMIC DNA]</scope>
    <source>
        <strain evidence="1 2">DSM 2261</strain>
    </source>
</reference>
<gene>
    <name evidence="1" type="ORF">AA314_02843</name>
</gene>
<dbReference type="EMBL" id="CP011509">
    <property type="protein sequence ID" value="AKJ01217.1"/>
    <property type="molecule type" value="Genomic_DNA"/>
</dbReference>
<evidence type="ECO:0000313" key="2">
    <source>
        <dbReference type="Proteomes" id="UP000035579"/>
    </source>
</evidence>
<sequence>MSWTVMGRSQLARLPALSVALQDASVVPRGKVEPEAGAHAVVTPPQLSVARVT</sequence>
<evidence type="ECO:0000313" key="1">
    <source>
        <dbReference type="EMBL" id="AKJ01217.1"/>
    </source>
</evidence>
<protein>
    <submittedName>
        <fullName evidence="1">Uncharacterized protein</fullName>
    </submittedName>
</protein>
<accession>A0AAC8TCP2</accession>